<sequence>MPGAENDPGEMLLTAVLDLAPDIMKTESALGAESYVSGLLGALWNTEAGTDDEDFETRTGHELVTRLSEVAAPYADLFLRAASAVGLPPVADQARAHLANPLVAARASDVSDALPWADQLGQARFQSAVELEHELGDISQLVLSFGYADEPPHALFLLLDHTIGGLVTEAWIVEDGTGLVEHLAKEAEADERITLTRPDPAYVRALVEPMFELTDAVADPPVHEKFAGFRLIAQARVRSLPPDGVVPDAPTWSEDDQRELIDDFLASPEGKDLPHEAATDIARELVEFGVTDHGRVLRVSAPKLELLLMGWLPRTGLLNPKHLPSLDVVVPAWVRYAARRTDLSSLSLRETLDALPGLTSGAAEAFLDESRWSPERIAVERLLSDVDPETEDLDEVFARRTFAFARMPDSDFDASNQDQVAALVDEEHPPEYLAALPDAVEHRSLHSIISSKLWQGEPKGLWTTAQRLLDEGMDREDVLHALMYAHSRAADADAYERELAALPSSWVAAAD</sequence>
<dbReference type="EMBL" id="JBHRZH010000015">
    <property type="protein sequence ID" value="MFC3762568.1"/>
    <property type="molecule type" value="Genomic_DNA"/>
</dbReference>
<name>A0ABV7YBQ3_9ACTN</name>
<protein>
    <submittedName>
        <fullName evidence="1">Uncharacterized protein</fullName>
    </submittedName>
</protein>
<evidence type="ECO:0000313" key="2">
    <source>
        <dbReference type="Proteomes" id="UP001595699"/>
    </source>
</evidence>
<evidence type="ECO:0000313" key="1">
    <source>
        <dbReference type="EMBL" id="MFC3762568.1"/>
    </source>
</evidence>
<keyword evidence="2" id="KW-1185">Reference proteome</keyword>
<accession>A0ABV7YBQ3</accession>
<organism evidence="1 2">
    <name type="scientific">Tenggerimyces flavus</name>
    <dbReference type="NCBI Taxonomy" id="1708749"/>
    <lineage>
        <taxon>Bacteria</taxon>
        <taxon>Bacillati</taxon>
        <taxon>Actinomycetota</taxon>
        <taxon>Actinomycetes</taxon>
        <taxon>Propionibacteriales</taxon>
        <taxon>Nocardioidaceae</taxon>
        <taxon>Tenggerimyces</taxon>
    </lineage>
</organism>
<dbReference type="Proteomes" id="UP001595699">
    <property type="component" value="Unassembled WGS sequence"/>
</dbReference>
<dbReference type="RefSeq" id="WP_205118854.1">
    <property type="nucleotide sequence ID" value="NZ_JAFBCM010000001.1"/>
</dbReference>
<reference evidence="2" key="1">
    <citation type="journal article" date="2019" name="Int. J. Syst. Evol. Microbiol.">
        <title>The Global Catalogue of Microorganisms (GCM) 10K type strain sequencing project: providing services to taxonomists for standard genome sequencing and annotation.</title>
        <authorList>
            <consortium name="The Broad Institute Genomics Platform"/>
            <consortium name="The Broad Institute Genome Sequencing Center for Infectious Disease"/>
            <person name="Wu L."/>
            <person name="Ma J."/>
        </authorList>
    </citation>
    <scope>NUCLEOTIDE SEQUENCE [LARGE SCALE GENOMIC DNA]</scope>
    <source>
        <strain evidence="2">CGMCC 4.7241</strain>
    </source>
</reference>
<proteinExistence type="predicted"/>
<gene>
    <name evidence="1" type="ORF">ACFOUW_17125</name>
</gene>
<comment type="caution">
    <text evidence="1">The sequence shown here is derived from an EMBL/GenBank/DDBJ whole genome shotgun (WGS) entry which is preliminary data.</text>
</comment>